<dbReference type="EMBL" id="JADFTS010000008">
    <property type="protein sequence ID" value="KAF9593971.1"/>
    <property type="molecule type" value="Genomic_DNA"/>
</dbReference>
<feature type="region of interest" description="Disordered" evidence="1">
    <location>
        <begin position="180"/>
        <end position="212"/>
    </location>
</feature>
<comment type="caution">
    <text evidence="2">The sequence shown here is derived from an EMBL/GenBank/DDBJ whole genome shotgun (WGS) entry which is preliminary data.</text>
</comment>
<sequence>MSSSHRHADQAAFMHKVGLPAKQNLFKEFKSQVKETFFSDDPLRPFKHQPGSRKFILGLQTLIPILEWGRNYDFSKFKGDLIACLTIASLCIPQGGHSQPYISLPWFGRPVCVLFLTECDMTFGKVIGGGHPGEFRGSLKLSLSPVAPAMLYPAPVPLPTASSGWAAVLPPRHPLPRLPLPGTEVFLPPQGSSSPASPQQPISASAIPVNSV</sequence>
<gene>
    <name evidence="2" type="ORF">IFM89_026514</name>
</gene>
<dbReference type="GO" id="GO:0006402">
    <property type="term" value="P:mRNA catabolic process"/>
    <property type="evidence" value="ECO:0007669"/>
    <property type="project" value="InterPro"/>
</dbReference>
<evidence type="ECO:0000256" key="1">
    <source>
        <dbReference type="SAM" id="MobiDB-lite"/>
    </source>
</evidence>
<protein>
    <submittedName>
        <fullName evidence="2">Uncharacterized protein</fullName>
    </submittedName>
</protein>
<accession>A0A835H656</accession>
<feature type="non-terminal residue" evidence="2">
    <location>
        <position position="1"/>
    </location>
</feature>
<dbReference type="InterPro" id="IPR044842">
    <property type="entry name" value="ALKBH9B/ALKBH10B-like"/>
</dbReference>
<evidence type="ECO:0000313" key="2">
    <source>
        <dbReference type="EMBL" id="KAF9593971.1"/>
    </source>
</evidence>
<dbReference type="PANTHER" id="PTHR31447:SF0">
    <property type="entry name" value="HYDROXYPROLINE-RICH GLYCOPROTEIN FAMILY PROTEIN"/>
    <property type="match status" value="1"/>
</dbReference>
<name>A0A835H656_9MAGN</name>
<dbReference type="Proteomes" id="UP000631114">
    <property type="component" value="Unassembled WGS sequence"/>
</dbReference>
<organism evidence="2 3">
    <name type="scientific">Coptis chinensis</name>
    <dbReference type="NCBI Taxonomy" id="261450"/>
    <lineage>
        <taxon>Eukaryota</taxon>
        <taxon>Viridiplantae</taxon>
        <taxon>Streptophyta</taxon>
        <taxon>Embryophyta</taxon>
        <taxon>Tracheophyta</taxon>
        <taxon>Spermatophyta</taxon>
        <taxon>Magnoliopsida</taxon>
        <taxon>Ranunculales</taxon>
        <taxon>Ranunculaceae</taxon>
        <taxon>Coptidoideae</taxon>
        <taxon>Coptis</taxon>
    </lineage>
</organism>
<evidence type="ECO:0000313" key="3">
    <source>
        <dbReference type="Proteomes" id="UP000631114"/>
    </source>
</evidence>
<reference evidence="2 3" key="1">
    <citation type="submission" date="2020-10" db="EMBL/GenBank/DDBJ databases">
        <title>The Coptis chinensis genome and diversification of protoberbering-type alkaloids.</title>
        <authorList>
            <person name="Wang B."/>
            <person name="Shu S."/>
            <person name="Song C."/>
            <person name="Liu Y."/>
        </authorList>
    </citation>
    <scope>NUCLEOTIDE SEQUENCE [LARGE SCALE GENOMIC DNA]</scope>
    <source>
        <strain evidence="2">HL-2020</strain>
        <tissue evidence="2">Leaf</tissue>
    </source>
</reference>
<keyword evidence="3" id="KW-1185">Reference proteome</keyword>
<proteinExistence type="predicted"/>
<dbReference type="AlphaFoldDB" id="A0A835H656"/>
<dbReference type="GO" id="GO:0032451">
    <property type="term" value="F:demethylase activity"/>
    <property type="evidence" value="ECO:0007669"/>
    <property type="project" value="InterPro"/>
</dbReference>
<dbReference type="PANTHER" id="PTHR31447">
    <property type="entry name" value="HYDROXYPROLINE-RICH GLYCOPROTEIN FAMILY PROTEIN-RELATED"/>
    <property type="match status" value="1"/>
</dbReference>
<dbReference type="OrthoDB" id="288203at2759"/>
<feature type="compositionally biased region" description="Low complexity" evidence="1">
    <location>
        <begin position="188"/>
        <end position="212"/>
    </location>
</feature>
<dbReference type="GO" id="GO:0003729">
    <property type="term" value="F:mRNA binding"/>
    <property type="evidence" value="ECO:0007669"/>
    <property type="project" value="InterPro"/>
</dbReference>